<dbReference type="GO" id="GO:0005737">
    <property type="term" value="C:cytoplasm"/>
    <property type="evidence" value="ECO:0007669"/>
    <property type="project" value="TreeGrafter"/>
</dbReference>
<dbReference type="PANTHER" id="PTHR10218:SF360">
    <property type="entry name" value="GUANINE NUCLEOTIDE-BINDING PROTEIN SUBUNIT ALPHA HOMOLOG"/>
    <property type="match status" value="1"/>
</dbReference>
<feature type="region of interest" description="Disordered" evidence="7">
    <location>
        <begin position="331"/>
        <end position="488"/>
    </location>
</feature>
<comment type="caution">
    <text evidence="9">The sequence shown here is derived from an EMBL/GenBank/DDBJ whole genome shotgun (WGS) entry which is preliminary data.</text>
</comment>
<dbReference type="Pfam" id="PF00503">
    <property type="entry name" value="G-alpha"/>
    <property type="match status" value="1"/>
</dbReference>
<dbReference type="FunFam" id="3.40.50.300:FF:000692">
    <property type="entry name" value="Guanine nucleotide-binding protein subunit alpha"/>
    <property type="match status" value="1"/>
</dbReference>
<evidence type="ECO:0000256" key="7">
    <source>
        <dbReference type="SAM" id="MobiDB-lite"/>
    </source>
</evidence>
<dbReference type="InterPro" id="IPR001019">
    <property type="entry name" value="Gprotein_alpha_su"/>
</dbReference>
<evidence type="ECO:0000256" key="8">
    <source>
        <dbReference type="SAM" id="SignalP"/>
    </source>
</evidence>
<dbReference type="PRINTS" id="PR00318">
    <property type="entry name" value="GPROTEINA"/>
</dbReference>
<dbReference type="GO" id="GO:0046872">
    <property type="term" value="F:metal ion binding"/>
    <property type="evidence" value="ECO:0007669"/>
    <property type="project" value="UniProtKB-KW"/>
</dbReference>
<dbReference type="HOGENOM" id="CLU_014184_1_1_1"/>
<dbReference type="PANTHER" id="PTHR10218">
    <property type="entry name" value="GTP-BINDING PROTEIN ALPHA SUBUNIT"/>
    <property type="match status" value="1"/>
</dbReference>
<keyword evidence="10" id="KW-1185">Reference proteome</keyword>
<feature type="region of interest" description="Disordered" evidence="7">
    <location>
        <begin position="72"/>
        <end position="273"/>
    </location>
</feature>
<dbReference type="AlphaFoldDB" id="G4TFN6"/>
<feature type="binding site" evidence="5">
    <location>
        <begin position="571"/>
        <end position="577"/>
    </location>
    <ligand>
        <name>GTP</name>
        <dbReference type="ChEBI" id="CHEBI:37565"/>
    </ligand>
</feature>
<accession>G4TFN6</accession>
<protein>
    <submittedName>
        <fullName evidence="9">Related to guanine nucleotide-binding protein alpha-4 subunit</fullName>
    </submittedName>
</protein>
<dbReference type="EMBL" id="CAFZ01000073">
    <property type="protein sequence ID" value="CCA70129.1"/>
    <property type="molecule type" value="Genomic_DNA"/>
</dbReference>
<name>G4TFN6_SERID</name>
<evidence type="ECO:0000256" key="5">
    <source>
        <dbReference type="PIRSR" id="PIRSR601019-1"/>
    </source>
</evidence>
<dbReference type="GO" id="GO:0031683">
    <property type="term" value="F:G-protein beta/gamma-subunit complex binding"/>
    <property type="evidence" value="ECO:0007669"/>
    <property type="project" value="InterPro"/>
</dbReference>
<sequence length="760" mass="82952">MSSFCVLGSGLFLVTAFHAERAAWRMVIIFNLVRSIRMLHDIISEAISIQEALKTSPTSPFLTRSPMRDFSDLLPPLPPPAASSLNHKHSSGSLIAPHDVEGDATDGASTHSGKTSSSVNANPVKRTSFFSKEPKDGVSAFSSRSADKVRQQTRPATSSGVPSSAFCLPSSSFGSNRAKPAVTPPHGTPLRRGASDDWKLSAPPNQGLHRSRSGESSNQVTSALAGTIAAGTSASPPQKTGPASISGASDSGTSSGSRPGFSRPRYEGEAKEEELTPLTFTNVHQLLIMRIKPLLSVEQDLLKRLSTPDEYEAVRLDFNLSAMHEVAVSAARKSTSSHHSVGDKSLKVPRSHSSSGRPRARSSVDISSSAIESFGTTSTASSTVTVTPKKEKKKSNTVPSLSSPSLEKLGSSKKEKTTSLAKSSHSGMLIPPARQQPSAPIEATTPTGDQSYIVGIGHGFGQTRRASEGDESSGGRPKPGGGQTSTPEFYVRSTANWKERIWKWAKYDPTERLLKSSANGDRTLWDDERDPARMIQTFARDINALWRDPVVQEYLKSTITHWNSLLAYDILRARLKTIGVTEHALHIDTRGSVPKDWLVYDVGGSRTQRAAWMPYFDASDAIIFIANVAAFDQTLEEDPTMNRMEDSLRLFRELVRSPILKDVNIILFLNKVDLLDAKLKSGIQLARYFRRYGERANDTEAVLKYFRAKFGAIYAKYTPSQTSRVYTVHETSLIDRESTKDILQTVSKTIIQAHVQKHMG</sequence>
<keyword evidence="8" id="KW-0732">Signal</keyword>
<keyword evidence="3 5" id="KW-0342">GTP-binding</keyword>
<feature type="compositionally biased region" description="Low complexity" evidence="7">
    <location>
        <begin position="361"/>
        <end position="387"/>
    </location>
</feature>
<evidence type="ECO:0000256" key="2">
    <source>
        <dbReference type="ARBA" id="ARBA00022741"/>
    </source>
</evidence>
<dbReference type="GO" id="GO:0005525">
    <property type="term" value="F:GTP binding"/>
    <property type="evidence" value="ECO:0007669"/>
    <property type="project" value="UniProtKB-KW"/>
</dbReference>
<keyword evidence="4" id="KW-0807">Transducer</keyword>
<keyword evidence="1 6" id="KW-0479">Metal-binding</keyword>
<dbReference type="PROSITE" id="PS51882">
    <property type="entry name" value="G_ALPHA"/>
    <property type="match status" value="1"/>
</dbReference>
<evidence type="ECO:0000256" key="6">
    <source>
        <dbReference type="PIRSR" id="PIRSR601019-2"/>
    </source>
</evidence>
<dbReference type="SMART" id="SM00275">
    <property type="entry name" value="G_alpha"/>
    <property type="match status" value="1"/>
</dbReference>
<evidence type="ECO:0000313" key="10">
    <source>
        <dbReference type="Proteomes" id="UP000007148"/>
    </source>
</evidence>
<feature type="compositionally biased region" description="Polar residues" evidence="7">
    <location>
        <begin position="214"/>
        <end position="243"/>
    </location>
</feature>
<dbReference type="STRING" id="1109443.G4TFN6"/>
<feature type="signal peptide" evidence="8">
    <location>
        <begin position="1"/>
        <end position="16"/>
    </location>
</feature>
<dbReference type="OrthoDB" id="3166139at2759"/>
<dbReference type="Gene3D" id="3.40.50.300">
    <property type="entry name" value="P-loop containing nucleotide triphosphate hydrolases"/>
    <property type="match status" value="1"/>
</dbReference>
<dbReference type="InterPro" id="IPR027417">
    <property type="entry name" value="P-loop_NTPase"/>
</dbReference>
<feature type="chain" id="PRO_5003468717" evidence="8">
    <location>
        <begin position="17"/>
        <end position="760"/>
    </location>
</feature>
<keyword evidence="6" id="KW-0460">Magnesium</keyword>
<evidence type="ECO:0000256" key="4">
    <source>
        <dbReference type="ARBA" id="ARBA00023224"/>
    </source>
</evidence>
<evidence type="ECO:0000256" key="1">
    <source>
        <dbReference type="ARBA" id="ARBA00022723"/>
    </source>
</evidence>
<evidence type="ECO:0000313" key="9">
    <source>
        <dbReference type="EMBL" id="CCA70129.1"/>
    </source>
</evidence>
<dbReference type="InParanoid" id="G4TFN6"/>
<organism evidence="9 10">
    <name type="scientific">Serendipita indica (strain DSM 11827)</name>
    <name type="common">Root endophyte fungus</name>
    <name type="synonym">Piriformospora indica</name>
    <dbReference type="NCBI Taxonomy" id="1109443"/>
    <lineage>
        <taxon>Eukaryota</taxon>
        <taxon>Fungi</taxon>
        <taxon>Dikarya</taxon>
        <taxon>Basidiomycota</taxon>
        <taxon>Agaricomycotina</taxon>
        <taxon>Agaricomycetes</taxon>
        <taxon>Sebacinales</taxon>
        <taxon>Serendipitaceae</taxon>
        <taxon>Serendipita</taxon>
    </lineage>
</organism>
<dbReference type="GO" id="GO:0001664">
    <property type="term" value="F:G protein-coupled receptor binding"/>
    <property type="evidence" value="ECO:0007669"/>
    <property type="project" value="TreeGrafter"/>
</dbReference>
<dbReference type="eggNOG" id="KOG0082">
    <property type="taxonomic scope" value="Eukaryota"/>
</dbReference>
<dbReference type="SUPFAM" id="SSF52540">
    <property type="entry name" value="P-loop containing nucleoside triphosphate hydrolases"/>
    <property type="match status" value="1"/>
</dbReference>
<dbReference type="Proteomes" id="UP000007148">
    <property type="component" value="Unassembled WGS sequence"/>
</dbReference>
<feature type="binding site" evidence="6">
    <location>
        <position position="577"/>
    </location>
    <ligand>
        <name>Mg(2+)</name>
        <dbReference type="ChEBI" id="CHEBI:18420"/>
    </ligand>
</feature>
<dbReference type="GO" id="GO:0005834">
    <property type="term" value="C:heterotrimeric G-protein complex"/>
    <property type="evidence" value="ECO:0007669"/>
    <property type="project" value="TreeGrafter"/>
</dbReference>
<gene>
    <name evidence="9" type="ORF">PIIN_04068</name>
</gene>
<feature type="compositionally biased region" description="Polar residues" evidence="7">
    <location>
        <begin position="152"/>
        <end position="162"/>
    </location>
</feature>
<reference evidence="9 10" key="1">
    <citation type="journal article" date="2011" name="PLoS Pathog.">
        <title>Endophytic Life Strategies Decoded by Genome and Transcriptome Analyses of the Mutualistic Root Symbiont Piriformospora indica.</title>
        <authorList>
            <person name="Zuccaro A."/>
            <person name="Lahrmann U."/>
            <person name="Guldener U."/>
            <person name="Langen G."/>
            <person name="Pfiffi S."/>
            <person name="Biedenkopf D."/>
            <person name="Wong P."/>
            <person name="Samans B."/>
            <person name="Grimm C."/>
            <person name="Basiewicz M."/>
            <person name="Murat C."/>
            <person name="Martin F."/>
            <person name="Kogel K.H."/>
        </authorList>
    </citation>
    <scope>NUCLEOTIDE SEQUENCE [LARGE SCALE GENOMIC DNA]</scope>
    <source>
        <strain evidence="9 10">DSM 11827</strain>
    </source>
</reference>
<feature type="binding site" evidence="5">
    <location>
        <begin position="670"/>
        <end position="673"/>
    </location>
    <ligand>
        <name>GTP</name>
        <dbReference type="ChEBI" id="CHEBI:37565"/>
    </ligand>
</feature>
<dbReference type="GO" id="GO:0003924">
    <property type="term" value="F:GTPase activity"/>
    <property type="evidence" value="ECO:0007669"/>
    <property type="project" value="InterPro"/>
</dbReference>
<feature type="compositionally biased region" description="Low complexity" evidence="7">
    <location>
        <begin position="396"/>
        <end position="409"/>
    </location>
</feature>
<dbReference type="GO" id="GO:0007188">
    <property type="term" value="P:adenylate cyclase-modulating G protein-coupled receptor signaling pathway"/>
    <property type="evidence" value="ECO:0007669"/>
    <property type="project" value="TreeGrafter"/>
</dbReference>
<keyword evidence="2 5" id="KW-0547">Nucleotide-binding</keyword>
<feature type="compositionally biased region" description="Low complexity" evidence="7">
    <location>
        <begin position="244"/>
        <end position="263"/>
    </location>
</feature>
<proteinExistence type="predicted"/>
<feature type="compositionally biased region" description="Polar residues" evidence="7">
    <location>
        <begin position="107"/>
        <end position="121"/>
    </location>
</feature>
<evidence type="ECO:0000256" key="3">
    <source>
        <dbReference type="ARBA" id="ARBA00023134"/>
    </source>
</evidence>